<feature type="region of interest" description="Disordered" evidence="1">
    <location>
        <begin position="31"/>
        <end position="61"/>
    </location>
</feature>
<feature type="compositionally biased region" description="Basic and acidic residues" evidence="1">
    <location>
        <begin position="47"/>
        <end position="61"/>
    </location>
</feature>
<gene>
    <name evidence="4" type="primary">PMIR1</name>
    <name evidence="4" type="ORF">CR513_30302</name>
</gene>
<dbReference type="Pfam" id="PF21745">
    <property type="entry name" value="PMI1_PMIR1-2_C"/>
    <property type="match status" value="1"/>
</dbReference>
<dbReference type="InterPro" id="IPR048972">
    <property type="entry name" value="PMI1_PMIR1-2_C"/>
</dbReference>
<organism evidence="4 5">
    <name type="scientific">Mucuna pruriens</name>
    <name type="common">Velvet bean</name>
    <name type="synonym">Dolichos pruriens</name>
    <dbReference type="NCBI Taxonomy" id="157652"/>
    <lineage>
        <taxon>Eukaryota</taxon>
        <taxon>Viridiplantae</taxon>
        <taxon>Streptophyta</taxon>
        <taxon>Embryophyta</taxon>
        <taxon>Tracheophyta</taxon>
        <taxon>Spermatophyta</taxon>
        <taxon>Magnoliopsida</taxon>
        <taxon>eudicotyledons</taxon>
        <taxon>Gunneridae</taxon>
        <taxon>Pentapetalae</taxon>
        <taxon>rosids</taxon>
        <taxon>fabids</taxon>
        <taxon>Fabales</taxon>
        <taxon>Fabaceae</taxon>
        <taxon>Papilionoideae</taxon>
        <taxon>50 kb inversion clade</taxon>
        <taxon>NPAAA clade</taxon>
        <taxon>indigoferoid/millettioid clade</taxon>
        <taxon>Phaseoleae</taxon>
        <taxon>Mucuna</taxon>
    </lineage>
</organism>
<feature type="domain" description="LysM" evidence="2">
    <location>
        <begin position="1129"/>
        <end position="1176"/>
    </location>
</feature>
<dbReference type="Proteomes" id="UP000257109">
    <property type="component" value="Unassembled WGS sequence"/>
</dbReference>
<proteinExistence type="predicted"/>
<dbReference type="PROSITE" id="PS51782">
    <property type="entry name" value="LYSM"/>
    <property type="match status" value="1"/>
</dbReference>
<evidence type="ECO:0000256" key="1">
    <source>
        <dbReference type="SAM" id="MobiDB-lite"/>
    </source>
</evidence>
<feature type="compositionally biased region" description="Low complexity" evidence="1">
    <location>
        <begin position="37"/>
        <end position="46"/>
    </location>
</feature>
<evidence type="ECO:0000313" key="5">
    <source>
        <dbReference type="Proteomes" id="UP000257109"/>
    </source>
</evidence>
<dbReference type="Pfam" id="PF10358">
    <property type="entry name" value="NT-C2"/>
    <property type="match status" value="1"/>
</dbReference>
<dbReference type="Gene3D" id="3.10.350.10">
    <property type="entry name" value="LysM domain"/>
    <property type="match status" value="1"/>
</dbReference>
<dbReference type="PANTHER" id="PTHR33414">
    <property type="entry name" value="PROTEIN PLASTID MOVEMENT IMPAIRED 1-RELATED 1"/>
    <property type="match status" value="1"/>
</dbReference>
<dbReference type="PANTHER" id="PTHR33414:SF1">
    <property type="entry name" value="PROTEIN PLASTID MOVEMENT IMPAIRED 1-RELATED 1"/>
    <property type="match status" value="1"/>
</dbReference>
<evidence type="ECO:0000313" key="4">
    <source>
        <dbReference type="EMBL" id="RDX88140.1"/>
    </source>
</evidence>
<feature type="non-terminal residue" evidence="4">
    <location>
        <position position="1"/>
    </location>
</feature>
<evidence type="ECO:0000259" key="3">
    <source>
        <dbReference type="PROSITE" id="PS51840"/>
    </source>
</evidence>
<reference evidence="4" key="1">
    <citation type="submission" date="2018-05" db="EMBL/GenBank/DDBJ databases">
        <title>Draft genome of Mucuna pruriens seed.</title>
        <authorList>
            <person name="Nnadi N.E."/>
            <person name="Vos R."/>
            <person name="Hasami M.H."/>
            <person name="Devisetty U.K."/>
            <person name="Aguiy J.C."/>
        </authorList>
    </citation>
    <scope>NUCLEOTIDE SEQUENCE [LARGE SCALE GENOMIC DNA]</scope>
    <source>
        <strain evidence="4">JCA_2017</strain>
    </source>
</reference>
<dbReference type="InterPro" id="IPR018392">
    <property type="entry name" value="LysM"/>
</dbReference>
<feature type="compositionally biased region" description="Polar residues" evidence="1">
    <location>
        <begin position="1122"/>
        <end position="1134"/>
    </location>
</feature>
<feature type="non-terminal residue" evidence="4">
    <location>
        <position position="1176"/>
    </location>
</feature>
<evidence type="ECO:0000259" key="2">
    <source>
        <dbReference type="PROSITE" id="PS51782"/>
    </source>
</evidence>
<dbReference type="InterPro" id="IPR039614">
    <property type="entry name" value="PMI1-like"/>
</dbReference>
<feature type="region of interest" description="Disordered" evidence="1">
    <location>
        <begin position="1110"/>
        <end position="1134"/>
    </location>
</feature>
<dbReference type="SUPFAM" id="SSF54106">
    <property type="entry name" value="LysM domain"/>
    <property type="match status" value="1"/>
</dbReference>
<keyword evidence="5" id="KW-1185">Reference proteome</keyword>
<dbReference type="CDD" id="cd00118">
    <property type="entry name" value="LysM"/>
    <property type="match status" value="1"/>
</dbReference>
<dbReference type="PROSITE" id="PS51840">
    <property type="entry name" value="C2_NT"/>
    <property type="match status" value="1"/>
</dbReference>
<name>A0A371GC56_MUCPR</name>
<feature type="region of interest" description="Disordered" evidence="1">
    <location>
        <begin position="342"/>
        <end position="369"/>
    </location>
</feature>
<dbReference type="STRING" id="157652.A0A371GC56"/>
<feature type="domain" description="C2 NT-type" evidence="3">
    <location>
        <begin position="80"/>
        <end position="229"/>
    </location>
</feature>
<dbReference type="InterPro" id="IPR036779">
    <property type="entry name" value="LysM_dom_sf"/>
</dbReference>
<dbReference type="OrthoDB" id="2019483at2759"/>
<accession>A0A371GC56</accession>
<comment type="caution">
    <text evidence="4">The sequence shown here is derived from an EMBL/GenBank/DDBJ whole genome shotgun (WGS) entry which is preliminary data.</text>
</comment>
<dbReference type="EMBL" id="QJKJ01006040">
    <property type="protein sequence ID" value="RDX88140.1"/>
    <property type="molecule type" value="Genomic_DNA"/>
</dbReference>
<dbReference type="AlphaFoldDB" id="A0A371GC56"/>
<protein>
    <submittedName>
        <fullName evidence="4">Protein PLASTID MOVEMENT IMPAIRED 1-RELATED 1</fullName>
    </submittedName>
</protein>
<sequence>MPKIEGGNKSGGEEKNELLLKDVETINNASYKEKKSSSWNSTSSKSPLDDSKSKAKDSKDDNLRKDKKSIWSWRPLKALSLSRNKRFINCSFSVQVHLIEGLPLSFNDSSLCVYWKRKDALLVTPPAKVVQGVAEFQETLTHTCLITGSRKSGPQNSVKYEAKNFLLYASMLGAPQLDLGKHRVDLTRLLPLTLEELEQEKSSGKWTTSFRLSGTARSAVMNVSFGYVIVGIGDNAGATLNVLTSMQNSPPFLEPNTKPCQTEGGVRRTGSLPSFTNHYCSSKGVNVVKDLLEVLPSLESARAKSVDFLFEEFNEEKTCSPLHDKPQLEAFKENLDSIKPALCSSADGEKEKPEENPGNEGRTCNPVHDKPEIDVFQENLETVKANDYPLLDSGILNSEGCEGNGFSVVDQGIEFSSSDEHVQREEYIVKTVVDTRMLDTVDIQVSFQDSAKQDSLDELYDNSRETTVVHEFSNKEDGLCTKELLLQELELALNSVSELETAAMDSPNNMEAKYEYKLRKSQSFDDVTESVASEFLSMLGIDHSPMGLSFESEPVSPRECLLRQFEKEALSEGFSWFDLDTGNDNEAGGDNDASFGSKQWKFPTGIKPEPSLPELQKEHLIESEDVRSKQKVQMLEDLETEALMREWGLNEKAFQHSPPKDYNGFGSPMYFLPEEPLPLPPLAEGLGPFLQTKDGGFLRSMNPSLFENSKSGGKLIMQVSNSMVMPADMGSGIMEILQCLASVGIEKLSMQANKLMLLEDITGKTIQQISREAKPVLEATTHRQYHLQHDLVTGQDSTCVQRGLKGTLSGRLKSDKFGSASNSVGNQKGSEFASLEDFAPLAMDKIEALLLEGLRIQSGMSDEDAPSNIIAQSFGDISALQGKGVSNSGSLGLDGAAAIQLLDIKNSSNDGVDGIMSLSLTLDEWMRLDSGEIDDIDNISEHTSKLLAAHHANSFDLFRGSSEGDKKRGKSSGRKCGLLGNNFTVALLVQLRDPLRNYEPVGTPMLGLIQVERVFLPPKQKIYKRVSVVGNNNDEDDECEIVAKVEMKANKEGKSSQEEAIPQFRITEVHVAGMKTEPHKKKVWCTLRRGRQQQHQQSGSRWLIANGMGKSNKNPLMKPKTVSKSSAPTTTNVQPGDTLWSISSRIYGTGTRWKELVELNPHIRNPNIIIPNKTLR</sequence>
<dbReference type="InterPro" id="IPR019448">
    <property type="entry name" value="NT-C2"/>
</dbReference>
<dbReference type="Pfam" id="PF01476">
    <property type="entry name" value="LysM"/>
    <property type="match status" value="1"/>
</dbReference>